<protein>
    <submittedName>
        <fullName evidence="1">Uncharacterized protein</fullName>
    </submittedName>
</protein>
<accession>A0A0F8XQP4</accession>
<sequence>MKFEILERKRDILAKKHNKTPEDVFEFEFYDMIWHLLDVIHAFETERRKPLREFDYHEMLGEVEHVYKTLKGNIKYLEEYRK</sequence>
<evidence type="ECO:0000313" key="1">
    <source>
        <dbReference type="EMBL" id="KKK71303.1"/>
    </source>
</evidence>
<comment type="caution">
    <text evidence="1">The sequence shown here is derived from an EMBL/GenBank/DDBJ whole genome shotgun (WGS) entry which is preliminary data.</text>
</comment>
<reference evidence="1" key="1">
    <citation type="journal article" date="2015" name="Nature">
        <title>Complex archaea that bridge the gap between prokaryotes and eukaryotes.</title>
        <authorList>
            <person name="Spang A."/>
            <person name="Saw J.H."/>
            <person name="Jorgensen S.L."/>
            <person name="Zaremba-Niedzwiedzka K."/>
            <person name="Martijn J."/>
            <person name="Lind A.E."/>
            <person name="van Eijk R."/>
            <person name="Schleper C."/>
            <person name="Guy L."/>
            <person name="Ettema T.J."/>
        </authorList>
    </citation>
    <scope>NUCLEOTIDE SEQUENCE</scope>
</reference>
<gene>
    <name evidence="1" type="ORF">LCGC14_2915240</name>
</gene>
<name>A0A0F8XQP4_9ZZZZ</name>
<dbReference type="AlphaFoldDB" id="A0A0F8XQP4"/>
<dbReference type="EMBL" id="LAZR01057799">
    <property type="protein sequence ID" value="KKK71303.1"/>
    <property type="molecule type" value="Genomic_DNA"/>
</dbReference>
<organism evidence="1">
    <name type="scientific">marine sediment metagenome</name>
    <dbReference type="NCBI Taxonomy" id="412755"/>
    <lineage>
        <taxon>unclassified sequences</taxon>
        <taxon>metagenomes</taxon>
        <taxon>ecological metagenomes</taxon>
    </lineage>
</organism>
<proteinExistence type="predicted"/>